<accession>A0ABR9GXN0</accession>
<dbReference type="EMBL" id="JACZEP010000021">
    <property type="protein sequence ID" value="MBE1208445.1"/>
    <property type="molecule type" value="Genomic_DNA"/>
</dbReference>
<dbReference type="Proteomes" id="UP000598227">
    <property type="component" value="Unassembled WGS sequence"/>
</dbReference>
<gene>
    <name evidence="2" type="ORF">IHE39_29565</name>
</gene>
<proteinExistence type="predicted"/>
<protein>
    <submittedName>
        <fullName evidence="2">Uncharacterized protein</fullName>
    </submittedName>
</protein>
<feature type="region of interest" description="Disordered" evidence="1">
    <location>
        <begin position="460"/>
        <end position="515"/>
    </location>
</feature>
<dbReference type="RefSeq" id="WP_192569045.1">
    <property type="nucleotide sequence ID" value="NZ_JACZEP010000021.1"/>
</dbReference>
<name>A0ABR9GXN0_9HYPH</name>
<organism evidence="2 3">
    <name type="scientific">Aminobacter carboxidus</name>
    <dbReference type="NCBI Taxonomy" id="376165"/>
    <lineage>
        <taxon>Bacteria</taxon>
        <taxon>Pseudomonadati</taxon>
        <taxon>Pseudomonadota</taxon>
        <taxon>Alphaproteobacteria</taxon>
        <taxon>Hyphomicrobiales</taxon>
        <taxon>Phyllobacteriaceae</taxon>
        <taxon>Aminobacter</taxon>
    </lineage>
</organism>
<reference evidence="2 3" key="1">
    <citation type="submission" date="2020-09" db="EMBL/GenBank/DDBJ databases">
        <title>Draft Genome Sequence of Aminobacter carboxidus type strain DSM 1086, a soil Gram-negative carboxydobacterium.</title>
        <authorList>
            <person name="Turrini P."/>
            <person name="Tescari M."/>
            <person name="Artuso I."/>
            <person name="Lugli G.A."/>
            <person name="Frangipani E."/>
            <person name="Ventura M."/>
            <person name="Visca P."/>
        </authorList>
    </citation>
    <scope>NUCLEOTIDE SEQUENCE [LARGE SCALE GENOMIC DNA]</scope>
    <source>
        <strain evidence="2 3">DSM 1086</strain>
    </source>
</reference>
<evidence type="ECO:0000313" key="2">
    <source>
        <dbReference type="EMBL" id="MBE1208445.1"/>
    </source>
</evidence>
<evidence type="ECO:0000256" key="1">
    <source>
        <dbReference type="SAM" id="MobiDB-lite"/>
    </source>
</evidence>
<evidence type="ECO:0000313" key="3">
    <source>
        <dbReference type="Proteomes" id="UP000598227"/>
    </source>
</evidence>
<feature type="compositionally biased region" description="Basic and acidic residues" evidence="1">
    <location>
        <begin position="460"/>
        <end position="477"/>
    </location>
</feature>
<comment type="caution">
    <text evidence="2">The sequence shown here is derived from an EMBL/GenBank/DDBJ whole genome shotgun (WGS) entry which is preliminary data.</text>
</comment>
<feature type="compositionally biased region" description="Low complexity" evidence="1">
    <location>
        <begin position="503"/>
        <end position="515"/>
    </location>
</feature>
<keyword evidence="3" id="KW-1185">Reference proteome</keyword>
<sequence>MSDAIYAFRRGPTYDGATQQELFDSVMAQPMGMAATIVDQAKGAALKTFGLGTAVRTALLPQEAPTVPGMVVTGEGGETTWVPDTPQMRRRRTVWGNPANVQAETAEQLQARRDAAGALDEAAYKSSPYFRDDIPWDSGMTEDRAAALAAMSDASKAREFYASKRPIAAFVGQFAGQALDPINYIPIAGPLVKAAAVARLGKIGGTALVSALDAAGSTAIFGVATAGMRGKFGDDVSWQALVSEVAGAALIGGAFGAIGGSIGKAVDRRRDTRLRLQAEQRLMTLRTTQEARIALNEAVDGLARGEDVRLSPNATEPLARIASEVESLSRAYDEVLDRPTGPVDDPLVRIEPGDIDALIVARGAFSKINEFEFSKSFKGLVKVIWAHGEKSTKDKAFRVTKDDLAALPNIVREFEPVPPDTVAAVGDTPMRTWRVERNGRVVVYGDKGFEGGQQLVTVHIDKGGPDAPKLSEKKKPAPPDSRPQVLGLAEDTAGDRSIGTPGVGQAATASSAGGQSLPATANIAQRPNIDNSVVSAEPRPAGIEQAEAAVAMTGSQGPGSQGTESLRTLAHHHGVDPDSGAFAEQADIAQLAARGRLSPGDEKAFDEAQSDFEAGSAFAEALKSVASCLT</sequence>